<evidence type="ECO:0000313" key="2">
    <source>
        <dbReference type="EMBL" id="HDX31250.1"/>
    </source>
</evidence>
<dbReference type="AlphaFoldDB" id="A0A7C1JXP9"/>
<gene>
    <name evidence="2" type="ORF">ENQ20_07110</name>
</gene>
<protein>
    <submittedName>
        <fullName evidence="2">Extracellular solute-binding protein</fullName>
    </submittedName>
</protein>
<dbReference type="EMBL" id="DSMG01000077">
    <property type="protein sequence ID" value="HDX31250.1"/>
    <property type="molecule type" value="Genomic_DNA"/>
</dbReference>
<organism evidence="2">
    <name type="scientific">Caldilinea aerophila</name>
    <dbReference type="NCBI Taxonomy" id="133453"/>
    <lineage>
        <taxon>Bacteria</taxon>
        <taxon>Bacillati</taxon>
        <taxon>Chloroflexota</taxon>
        <taxon>Caldilineae</taxon>
        <taxon>Caldilineales</taxon>
        <taxon>Caldilineaceae</taxon>
        <taxon>Caldilinea</taxon>
    </lineage>
</organism>
<reference evidence="2" key="1">
    <citation type="journal article" date="2020" name="mSystems">
        <title>Genome- and Community-Level Interaction Insights into Carbon Utilization and Element Cycling Functions of Hydrothermarchaeota in Hydrothermal Sediment.</title>
        <authorList>
            <person name="Zhou Z."/>
            <person name="Liu Y."/>
            <person name="Xu W."/>
            <person name="Pan J."/>
            <person name="Luo Z.H."/>
            <person name="Li M."/>
        </authorList>
    </citation>
    <scope>NUCLEOTIDE SEQUENCE [LARGE SCALE GENOMIC DNA]</scope>
    <source>
        <strain evidence="2">SpSt-289</strain>
    </source>
</reference>
<sequence>MKMRIYTTLVLSLILALLISACALPAAAPTEGGVTSGAPTIEMLYMTHNHAPSIPVNEAIIAEFEASHPNVKITFDNAPHANFEQKVLTAFAGGQGPDVFWAGDWMVPQFLASGIIAPVDPTAFGVATQEEFEALFEPGSLDAFKADGKIYTGGISEYNTFSLIYNVDALVEAGIEPLPKDRPITWEELADIAARLTVKEGDVITRIGLAWPFTVPIWTVLIQEPMLRQKGGELITPEGMPDFTQEPMVAVMTYLQQLRKAEAIDPATYTDLLQDFANGRSAMIFGGPWAVAPLKTMNPDLNWDIAPLPQFADAVERVTTLYAWAWFVSAKSSPEKQKAAWEFVNLLTSKQREWWEKVGYVQARKTEIDGMPLREYYAQTDPRLATIFADYAYGKFEFRSTKYFELSDIWTRAQDRVLSGEDVMSVLMDAQAQAEAAMAD</sequence>
<feature type="chain" id="PRO_5027699043" evidence="1">
    <location>
        <begin position="29"/>
        <end position="440"/>
    </location>
</feature>
<dbReference type="InterPro" id="IPR050490">
    <property type="entry name" value="Bact_solute-bd_prot1"/>
</dbReference>
<dbReference type="Pfam" id="PF01547">
    <property type="entry name" value="SBP_bac_1"/>
    <property type="match status" value="1"/>
</dbReference>
<name>A0A7C1JXP9_9CHLR</name>
<keyword evidence="1" id="KW-0732">Signal</keyword>
<dbReference type="InterPro" id="IPR006059">
    <property type="entry name" value="SBP"/>
</dbReference>
<dbReference type="PANTHER" id="PTHR43649">
    <property type="entry name" value="ARABINOSE-BINDING PROTEIN-RELATED"/>
    <property type="match status" value="1"/>
</dbReference>
<comment type="caution">
    <text evidence="2">The sequence shown here is derived from an EMBL/GenBank/DDBJ whole genome shotgun (WGS) entry which is preliminary data.</text>
</comment>
<accession>A0A7C1JXP9</accession>
<proteinExistence type="predicted"/>
<dbReference type="SUPFAM" id="SSF53850">
    <property type="entry name" value="Periplasmic binding protein-like II"/>
    <property type="match status" value="1"/>
</dbReference>
<dbReference type="PANTHER" id="PTHR43649:SF12">
    <property type="entry name" value="DIACETYLCHITOBIOSE BINDING PROTEIN DASA"/>
    <property type="match status" value="1"/>
</dbReference>
<dbReference type="PROSITE" id="PS51257">
    <property type="entry name" value="PROKAR_LIPOPROTEIN"/>
    <property type="match status" value="1"/>
</dbReference>
<dbReference type="Gene3D" id="3.40.190.10">
    <property type="entry name" value="Periplasmic binding protein-like II"/>
    <property type="match status" value="1"/>
</dbReference>
<feature type="signal peptide" evidence="1">
    <location>
        <begin position="1"/>
        <end position="28"/>
    </location>
</feature>
<evidence type="ECO:0000256" key="1">
    <source>
        <dbReference type="SAM" id="SignalP"/>
    </source>
</evidence>